<evidence type="ECO:0000256" key="9">
    <source>
        <dbReference type="ARBA" id="ARBA00022737"/>
    </source>
</evidence>
<evidence type="ECO:0000256" key="2">
    <source>
        <dbReference type="ARBA" id="ARBA00012438"/>
    </source>
</evidence>
<keyword evidence="12" id="KW-0067">ATP-binding</keyword>
<dbReference type="Pfam" id="PF08447">
    <property type="entry name" value="PAS_3"/>
    <property type="match status" value="1"/>
</dbReference>
<comment type="caution">
    <text evidence="18">The sequence shown here is derived from an EMBL/GenBank/DDBJ whole genome shotgun (WGS) entry which is preliminary data.</text>
</comment>
<evidence type="ECO:0000256" key="10">
    <source>
        <dbReference type="ARBA" id="ARBA00022741"/>
    </source>
</evidence>
<dbReference type="Pfam" id="PF07536">
    <property type="entry name" value="HWE_HK"/>
    <property type="match status" value="1"/>
</dbReference>
<dbReference type="InterPro" id="IPR000014">
    <property type="entry name" value="PAS"/>
</dbReference>
<evidence type="ECO:0000313" key="19">
    <source>
        <dbReference type="Proteomes" id="UP000787635"/>
    </source>
</evidence>
<dbReference type="SMART" id="SM00091">
    <property type="entry name" value="PAS"/>
    <property type="match status" value="2"/>
</dbReference>
<protein>
    <recommendedName>
        <fullName evidence="2">histidine kinase</fullName>
        <ecNumber evidence="2">2.7.13.3</ecNumber>
    </recommendedName>
</protein>
<dbReference type="SMART" id="SM00086">
    <property type="entry name" value="PAC"/>
    <property type="match status" value="1"/>
</dbReference>
<accession>A0ABX1E6U8</accession>
<dbReference type="NCBIfam" id="TIGR00229">
    <property type="entry name" value="sensory_box"/>
    <property type="match status" value="1"/>
</dbReference>
<evidence type="ECO:0000256" key="11">
    <source>
        <dbReference type="ARBA" id="ARBA00022777"/>
    </source>
</evidence>
<dbReference type="InterPro" id="IPR035965">
    <property type="entry name" value="PAS-like_dom_sf"/>
</dbReference>
<dbReference type="Proteomes" id="UP000787635">
    <property type="component" value="Unassembled WGS sequence"/>
</dbReference>
<sequence>MAQGLGEGGTAGKPGFATLIETTDWAATPLGPRAGWPQALRTILRLMQHSGQPMFLAWGKELSFLYNDAYVPILGARHPAALGQPFRAVWSEVWEELLPLVQRALQGTSTWMENLHLVLHRNGYPEDNWYTFSYSPVHDDAGAIAGMFCTCMETTGQVLAERRLRENEGRFRALLDAAPAMMRVTDRDGHCTHLNRSWYAFTGQDEATGLGLGWLEAVHPEDRPRAKAQFARAVAARESLRVDYRLRHVDGSWRWAIDAAEPRIDPEGRYLGHVGSVMDITDRREAEERQTLLAREVDHRAKNVLAVVQAALRLTRATDIGSFTRTLEGRVAALARAQTLLAKDSWVGADLETMLRGELAAFLGEEPALQARAWLEGPAIALPAEATQPLTMLVHELATNAVKHGALSVEAGHLAVRWWLSDQRLVLTWTESGGPPLAAPPSRVGFGTRVLDATARRQLGGTIALDWRPEGLACRLGIPLRRKPPAPDATDSATLTIL</sequence>
<evidence type="ECO:0000256" key="1">
    <source>
        <dbReference type="ARBA" id="ARBA00000085"/>
    </source>
</evidence>
<dbReference type="EC" id="2.7.13.3" evidence="2"/>
<evidence type="ECO:0000256" key="12">
    <source>
        <dbReference type="ARBA" id="ARBA00022840"/>
    </source>
</evidence>
<organism evidence="18 19">
    <name type="scientific">Falsiroseomonas selenitidurans</name>
    <dbReference type="NCBI Taxonomy" id="2716335"/>
    <lineage>
        <taxon>Bacteria</taxon>
        <taxon>Pseudomonadati</taxon>
        <taxon>Pseudomonadota</taxon>
        <taxon>Alphaproteobacteria</taxon>
        <taxon>Acetobacterales</taxon>
        <taxon>Roseomonadaceae</taxon>
        <taxon>Falsiroseomonas</taxon>
    </lineage>
</organism>
<feature type="domain" description="PAC" evidence="17">
    <location>
        <begin position="240"/>
        <end position="292"/>
    </location>
</feature>
<keyword evidence="6" id="KW-0285">Flavoprotein</keyword>
<dbReference type="InterPro" id="IPR011102">
    <property type="entry name" value="Sig_transdc_His_kinase_HWE"/>
</dbReference>
<evidence type="ECO:0000313" key="18">
    <source>
        <dbReference type="EMBL" id="NKC32911.1"/>
    </source>
</evidence>
<dbReference type="EMBL" id="JAAVNE010000034">
    <property type="protein sequence ID" value="NKC32911.1"/>
    <property type="molecule type" value="Genomic_DNA"/>
</dbReference>
<dbReference type="Gene3D" id="3.30.450.20">
    <property type="entry name" value="PAS domain"/>
    <property type="match status" value="2"/>
</dbReference>
<dbReference type="SUPFAM" id="SSF55874">
    <property type="entry name" value="ATPase domain of HSP90 chaperone/DNA topoisomerase II/histidine kinase"/>
    <property type="match status" value="1"/>
</dbReference>
<dbReference type="PANTHER" id="PTHR41523:SF8">
    <property type="entry name" value="ETHYLENE RESPONSE SENSOR PROTEIN"/>
    <property type="match status" value="1"/>
</dbReference>
<evidence type="ECO:0000256" key="3">
    <source>
        <dbReference type="ARBA" id="ARBA00022543"/>
    </source>
</evidence>
<dbReference type="PANTHER" id="PTHR41523">
    <property type="entry name" value="TWO-COMPONENT SYSTEM SENSOR PROTEIN"/>
    <property type="match status" value="1"/>
</dbReference>
<evidence type="ECO:0000259" key="16">
    <source>
        <dbReference type="PROSITE" id="PS50112"/>
    </source>
</evidence>
<dbReference type="InterPro" id="IPR013655">
    <property type="entry name" value="PAS_fold_3"/>
</dbReference>
<keyword evidence="8" id="KW-0808">Transferase</keyword>
<keyword evidence="13" id="KW-0157">Chromophore</keyword>
<evidence type="ECO:0000256" key="8">
    <source>
        <dbReference type="ARBA" id="ARBA00022679"/>
    </source>
</evidence>
<keyword evidence="5" id="KW-0716">Sensory transduction</keyword>
<evidence type="ECO:0000256" key="15">
    <source>
        <dbReference type="ARBA" id="ARBA00023170"/>
    </source>
</evidence>
<name>A0ABX1E6U8_9PROT</name>
<dbReference type="InterPro" id="IPR036890">
    <property type="entry name" value="HATPase_C_sf"/>
</dbReference>
<dbReference type="Gene3D" id="3.30.565.10">
    <property type="entry name" value="Histidine kinase-like ATPase, C-terminal domain"/>
    <property type="match status" value="1"/>
</dbReference>
<keyword evidence="7" id="KW-0288">FMN</keyword>
<comment type="catalytic activity">
    <reaction evidence="1">
        <text>ATP + protein L-histidine = ADP + protein N-phospho-L-histidine.</text>
        <dbReference type="EC" id="2.7.13.3"/>
    </reaction>
</comment>
<reference evidence="18 19" key="1">
    <citation type="submission" date="2020-03" db="EMBL/GenBank/DDBJ databases">
        <title>Roseomonas selenitidurans sp. nov. isolated from urban soil.</title>
        <authorList>
            <person name="Liu H."/>
        </authorList>
    </citation>
    <scope>NUCLEOTIDE SEQUENCE [LARGE SCALE GENOMIC DNA]</scope>
    <source>
        <strain evidence="18 19">BU-1</strain>
    </source>
</reference>
<evidence type="ECO:0000259" key="17">
    <source>
        <dbReference type="PROSITE" id="PS50113"/>
    </source>
</evidence>
<evidence type="ECO:0000256" key="13">
    <source>
        <dbReference type="ARBA" id="ARBA00022991"/>
    </source>
</evidence>
<keyword evidence="11" id="KW-0418">Kinase</keyword>
<keyword evidence="15" id="KW-0675">Receptor</keyword>
<keyword evidence="9" id="KW-0677">Repeat</keyword>
<dbReference type="CDD" id="cd00130">
    <property type="entry name" value="PAS"/>
    <property type="match status" value="1"/>
</dbReference>
<evidence type="ECO:0000256" key="7">
    <source>
        <dbReference type="ARBA" id="ARBA00022643"/>
    </source>
</evidence>
<keyword evidence="3" id="KW-0600">Photoreceptor protein</keyword>
<dbReference type="InterPro" id="IPR001610">
    <property type="entry name" value="PAC"/>
</dbReference>
<dbReference type="InterPro" id="IPR000700">
    <property type="entry name" value="PAS-assoc_C"/>
</dbReference>
<evidence type="ECO:0000256" key="6">
    <source>
        <dbReference type="ARBA" id="ARBA00022630"/>
    </source>
</evidence>
<keyword evidence="4" id="KW-0597">Phosphoprotein</keyword>
<dbReference type="SMART" id="SM00911">
    <property type="entry name" value="HWE_HK"/>
    <property type="match status" value="1"/>
</dbReference>
<gene>
    <name evidence="18" type="ORF">HEQ75_18750</name>
</gene>
<dbReference type="InterPro" id="IPR013656">
    <property type="entry name" value="PAS_4"/>
</dbReference>
<dbReference type="Pfam" id="PF08448">
    <property type="entry name" value="PAS_4"/>
    <property type="match status" value="1"/>
</dbReference>
<dbReference type="PROSITE" id="PS50113">
    <property type="entry name" value="PAC"/>
    <property type="match status" value="1"/>
</dbReference>
<feature type="domain" description="PAS" evidence="16">
    <location>
        <begin position="167"/>
        <end position="237"/>
    </location>
</feature>
<keyword evidence="19" id="KW-1185">Reference proteome</keyword>
<keyword evidence="10" id="KW-0547">Nucleotide-binding</keyword>
<dbReference type="PROSITE" id="PS50112">
    <property type="entry name" value="PAS"/>
    <property type="match status" value="1"/>
</dbReference>
<evidence type="ECO:0000256" key="5">
    <source>
        <dbReference type="ARBA" id="ARBA00022606"/>
    </source>
</evidence>
<dbReference type="RefSeq" id="WP_168033541.1">
    <property type="nucleotide sequence ID" value="NZ_JAAVNE010000034.1"/>
</dbReference>
<proteinExistence type="predicted"/>
<evidence type="ECO:0000256" key="14">
    <source>
        <dbReference type="ARBA" id="ARBA00023026"/>
    </source>
</evidence>
<keyword evidence="14" id="KW-0843">Virulence</keyword>
<evidence type="ECO:0000256" key="4">
    <source>
        <dbReference type="ARBA" id="ARBA00022553"/>
    </source>
</evidence>
<dbReference type="SUPFAM" id="SSF55785">
    <property type="entry name" value="PYP-like sensor domain (PAS domain)"/>
    <property type="match status" value="2"/>
</dbReference>